<evidence type="ECO:0000313" key="7">
    <source>
        <dbReference type="Proteomes" id="UP000823913"/>
    </source>
</evidence>
<comment type="similarity">
    <text evidence="1">Belongs to the LysR transcriptional regulatory family.</text>
</comment>
<proteinExistence type="inferred from homology"/>
<dbReference type="SUPFAM" id="SSF46785">
    <property type="entry name" value="Winged helix' DNA-binding domain"/>
    <property type="match status" value="1"/>
</dbReference>
<dbReference type="Gene3D" id="1.10.10.10">
    <property type="entry name" value="Winged helix-like DNA-binding domain superfamily/Winged helix DNA-binding domain"/>
    <property type="match status" value="1"/>
</dbReference>
<feature type="domain" description="HTH lysR-type" evidence="5">
    <location>
        <begin position="1"/>
        <end position="58"/>
    </location>
</feature>
<dbReference type="InterPro" id="IPR036388">
    <property type="entry name" value="WH-like_DNA-bd_sf"/>
</dbReference>
<dbReference type="GO" id="GO:0003700">
    <property type="term" value="F:DNA-binding transcription factor activity"/>
    <property type="evidence" value="ECO:0007669"/>
    <property type="project" value="InterPro"/>
</dbReference>
<dbReference type="InterPro" id="IPR000847">
    <property type="entry name" value="LysR_HTH_N"/>
</dbReference>
<dbReference type="PANTHER" id="PTHR30346">
    <property type="entry name" value="TRANSCRIPTIONAL DUAL REGULATOR HCAR-RELATED"/>
    <property type="match status" value="1"/>
</dbReference>
<dbReference type="Gene3D" id="3.40.190.10">
    <property type="entry name" value="Periplasmic binding protein-like II"/>
    <property type="match status" value="2"/>
</dbReference>
<gene>
    <name evidence="6" type="ORF">IAB94_03490</name>
</gene>
<dbReference type="AlphaFoldDB" id="A0A9D1E6L7"/>
<comment type="caution">
    <text evidence="6">The sequence shown here is derived from an EMBL/GenBank/DDBJ whole genome shotgun (WGS) entry which is preliminary data.</text>
</comment>
<dbReference type="InterPro" id="IPR036390">
    <property type="entry name" value="WH_DNA-bd_sf"/>
</dbReference>
<accession>A0A9D1E6L7</accession>
<dbReference type="Proteomes" id="UP000823913">
    <property type="component" value="Unassembled WGS sequence"/>
</dbReference>
<evidence type="ECO:0000259" key="5">
    <source>
        <dbReference type="PROSITE" id="PS50931"/>
    </source>
</evidence>
<dbReference type="InterPro" id="IPR005119">
    <property type="entry name" value="LysR_subst-bd"/>
</dbReference>
<dbReference type="PANTHER" id="PTHR30346:SF0">
    <property type="entry name" value="HCA OPERON TRANSCRIPTIONAL ACTIVATOR HCAR"/>
    <property type="match status" value="1"/>
</dbReference>
<dbReference type="SUPFAM" id="SSF53850">
    <property type="entry name" value="Periplasmic binding protein-like II"/>
    <property type="match status" value="1"/>
</dbReference>
<dbReference type="Pfam" id="PF00126">
    <property type="entry name" value="HTH_1"/>
    <property type="match status" value="1"/>
</dbReference>
<reference evidence="6" key="1">
    <citation type="submission" date="2020-10" db="EMBL/GenBank/DDBJ databases">
        <authorList>
            <person name="Gilroy R."/>
        </authorList>
    </citation>
    <scope>NUCLEOTIDE SEQUENCE</scope>
    <source>
        <strain evidence="6">ChiW16-3235</strain>
    </source>
</reference>
<evidence type="ECO:0000256" key="2">
    <source>
        <dbReference type="ARBA" id="ARBA00023015"/>
    </source>
</evidence>
<dbReference type="Pfam" id="PF03466">
    <property type="entry name" value="LysR_substrate"/>
    <property type="match status" value="1"/>
</dbReference>
<evidence type="ECO:0000256" key="1">
    <source>
        <dbReference type="ARBA" id="ARBA00009437"/>
    </source>
</evidence>
<dbReference type="GO" id="GO:0003677">
    <property type="term" value="F:DNA binding"/>
    <property type="evidence" value="ECO:0007669"/>
    <property type="project" value="UniProtKB-KW"/>
</dbReference>
<keyword evidence="4" id="KW-0804">Transcription</keyword>
<reference evidence="6" key="2">
    <citation type="journal article" date="2021" name="PeerJ">
        <title>Extensive microbial diversity within the chicken gut microbiome revealed by metagenomics and culture.</title>
        <authorList>
            <person name="Gilroy R."/>
            <person name="Ravi A."/>
            <person name="Getino M."/>
            <person name="Pursley I."/>
            <person name="Horton D.L."/>
            <person name="Alikhan N.F."/>
            <person name="Baker D."/>
            <person name="Gharbi K."/>
            <person name="Hall N."/>
            <person name="Watson M."/>
            <person name="Adriaenssens E.M."/>
            <person name="Foster-Nyarko E."/>
            <person name="Jarju S."/>
            <person name="Secka A."/>
            <person name="Antonio M."/>
            <person name="Oren A."/>
            <person name="Chaudhuri R.R."/>
            <person name="La Ragione R."/>
            <person name="Hildebrand F."/>
            <person name="Pallen M.J."/>
        </authorList>
    </citation>
    <scope>NUCLEOTIDE SEQUENCE</scope>
    <source>
        <strain evidence="6">ChiW16-3235</strain>
    </source>
</reference>
<dbReference type="EMBL" id="DVHK01000076">
    <property type="protein sequence ID" value="HIR67097.1"/>
    <property type="molecule type" value="Genomic_DNA"/>
</dbReference>
<dbReference type="PROSITE" id="PS50931">
    <property type="entry name" value="HTH_LYSR"/>
    <property type="match status" value="1"/>
</dbReference>
<dbReference type="GO" id="GO:0032993">
    <property type="term" value="C:protein-DNA complex"/>
    <property type="evidence" value="ECO:0007669"/>
    <property type="project" value="TreeGrafter"/>
</dbReference>
<dbReference type="FunFam" id="1.10.10.10:FF:000001">
    <property type="entry name" value="LysR family transcriptional regulator"/>
    <property type="match status" value="1"/>
</dbReference>
<evidence type="ECO:0000256" key="4">
    <source>
        <dbReference type="ARBA" id="ARBA00023163"/>
    </source>
</evidence>
<keyword evidence="3" id="KW-0238">DNA-binding</keyword>
<name>A0A9D1E6L7_9FIRM</name>
<sequence>MFDGRLETFIKVAECGSFSKAAEDLFITPTAVMKQINALEKEISVTLFERTNHGLRLTKAGESYLQDARYIVEYSDRAVEKAREIDGGESRKSIRIGVSAMTPARFVLDLWSQIQSCMPNLKIELIPYENNPVNAREILKNLGQHIDAVGGLYDDNFLTDRGCSATHLYDKKLLLAVPVSNHLSGESIITAKKLRGETVLFIRRGWNVYIDKMRDELEGEGVLTKDFDMFNLAAYNRAVAQNVPIITVEGWEDVHPLLKFVPTDWDYRIPFGVLHSPNPSKLVKRFLDIIEKITAT</sequence>
<evidence type="ECO:0000256" key="3">
    <source>
        <dbReference type="ARBA" id="ARBA00023125"/>
    </source>
</evidence>
<protein>
    <submittedName>
        <fullName evidence="6">LysR family transcriptional regulator</fullName>
    </submittedName>
</protein>
<keyword evidence="2" id="KW-0805">Transcription regulation</keyword>
<organism evidence="6 7">
    <name type="scientific">Candidatus Coproplasma avicola</name>
    <dbReference type="NCBI Taxonomy" id="2840744"/>
    <lineage>
        <taxon>Bacteria</taxon>
        <taxon>Bacillati</taxon>
        <taxon>Bacillota</taxon>
        <taxon>Clostridia</taxon>
        <taxon>Eubacteriales</taxon>
        <taxon>Candidatus Coproplasma</taxon>
    </lineage>
</organism>
<evidence type="ECO:0000313" key="6">
    <source>
        <dbReference type="EMBL" id="HIR67097.1"/>
    </source>
</evidence>